<protein>
    <submittedName>
        <fullName evidence="9">CRE-CEH-60 protein</fullName>
    </submittedName>
</protein>
<dbReference type="Pfam" id="PF05920">
    <property type="entry name" value="Homeobox_KN"/>
    <property type="match status" value="1"/>
</dbReference>
<dbReference type="GO" id="GO:0000978">
    <property type="term" value="F:RNA polymerase II cis-regulatory region sequence-specific DNA binding"/>
    <property type="evidence" value="ECO:0007669"/>
    <property type="project" value="EnsemblMetazoa"/>
</dbReference>
<proteinExistence type="inferred from homology"/>
<dbReference type="PROSITE" id="PS51978">
    <property type="entry name" value="PBC"/>
    <property type="match status" value="1"/>
</dbReference>
<dbReference type="PROSITE" id="PS50071">
    <property type="entry name" value="HOMEOBOX_2"/>
    <property type="match status" value="1"/>
</dbReference>
<dbReference type="AlphaFoldDB" id="E3LDG4"/>
<keyword evidence="10" id="KW-1185">Reference proteome</keyword>
<dbReference type="InterPro" id="IPR008422">
    <property type="entry name" value="KN_HD"/>
</dbReference>
<dbReference type="GO" id="GO:0055088">
    <property type="term" value="P:lipid homeostasis"/>
    <property type="evidence" value="ECO:0007669"/>
    <property type="project" value="EnsemblMetazoa"/>
</dbReference>
<dbReference type="InterPro" id="IPR001356">
    <property type="entry name" value="HD"/>
</dbReference>
<dbReference type="InParanoid" id="E3LDG4"/>
<evidence type="ECO:0000256" key="1">
    <source>
        <dbReference type="ARBA" id="ARBA00004123"/>
    </source>
</evidence>
<dbReference type="SUPFAM" id="SSF46689">
    <property type="entry name" value="Homeodomain-like"/>
    <property type="match status" value="1"/>
</dbReference>
<evidence type="ECO:0000256" key="6">
    <source>
        <dbReference type="PROSITE-ProRule" id="PRU00108"/>
    </source>
</evidence>
<dbReference type="InterPro" id="IPR050224">
    <property type="entry name" value="TALE_homeobox"/>
</dbReference>
<dbReference type="FunCoup" id="E3LDG4">
    <property type="interactions" value="3"/>
</dbReference>
<gene>
    <name evidence="9" type="primary">Cre-ceh-60</name>
    <name evidence="9" type="ORF">CRE_00160</name>
</gene>
<dbReference type="SMART" id="SM00389">
    <property type="entry name" value="HOX"/>
    <property type="match status" value="1"/>
</dbReference>
<feature type="domain" description="PBC" evidence="8">
    <location>
        <begin position="1"/>
        <end position="181"/>
    </location>
</feature>
<name>E3LDG4_CAERE</name>
<dbReference type="Pfam" id="PF03792">
    <property type="entry name" value="PBC"/>
    <property type="match status" value="1"/>
</dbReference>
<dbReference type="Gene3D" id="1.10.10.60">
    <property type="entry name" value="Homeodomain-like"/>
    <property type="match status" value="1"/>
</dbReference>
<dbReference type="eggNOG" id="KOG0774">
    <property type="taxonomic scope" value="Eukaryota"/>
</dbReference>
<organism evidence="10">
    <name type="scientific">Caenorhabditis remanei</name>
    <name type="common">Caenorhabditis vulgaris</name>
    <dbReference type="NCBI Taxonomy" id="31234"/>
    <lineage>
        <taxon>Eukaryota</taxon>
        <taxon>Metazoa</taxon>
        <taxon>Ecdysozoa</taxon>
        <taxon>Nematoda</taxon>
        <taxon>Chromadorea</taxon>
        <taxon>Rhabditida</taxon>
        <taxon>Rhabditina</taxon>
        <taxon>Rhabditomorpha</taxon>
        <taxon>Rhabditoidea</taxon>
        <taxon>Rhabditidae</taxon>
        <taxon>Peloderinae</taxon>
        <taxon>Caenorhabditis</taxon>
    </lineage>
</organism>
<dbReference type="PANTHER" id="PTHR11850">
    <property type="entry name" value="HOMEOBOX PROTEIN TRANSCRIPTION FACTORS"/>
    <property type="match status" value="1"/>
</dbReference>
<evidence type="ECO:0000256" key="2">
    <source>
        <dbReference type="ARBA" id="ARBA00007601"/>
    </source>
</evidence>
<keyword evidence="5 6" id="KW-0539">Nucleus</keyword>
<reference evidence="9" key="1">
    <citation type="submission" date="2007-07" db="EMBL/GenBank/DDBJ databases">
        <title>PCAP assembly of the Caenorhabditis remanei genome.</title>
        <authorList>
            <consortium name="The Caenorhabditis remanei Sequencing Consortium"/>
            <person name="Wilson R.K."/>
        </authorList>
    </citation>
    <scope>NUCLEOTIDE SEQUENCE [LARGE SCALE GENOMIC DNA]</scope>
    <source>
        <strain evidence="9">PB4641</strain>
    </source>
</reference>
<dbReference type="STRING" id="31234.E3LDG4"/>
<evidence type="ECO:0000256" key="4">
    <source>
        <dbReference type="ARBA" id="ARBA00023155"/>
    </source>
</evidence>
<dbReference type="GO" id="GO:0071542">
    <property type="term" value="P:dopaminergic neuron differentiation"/>
    <property type="evidence" value="ECO:0007669"/>
    <property type="project" value="EnsemblMetazoa"/>
</dbReference>
<dbReference type="EMBL" id="DS268407">
    <property type="protein sequence ID" value="EFO82168.1"/>
    <property type="molecule type" value="Genomic_DNA"/>
</dbReference>
<dbReference type="GO" id="GO:0000785">
    <property type="term" value="C:chromatin"/>
    <property type="evidence" value="ECO:0007669"/>
    <property type="project" value="EnsemblMetazoa"/>
</dbReference>
<dbReference type="OMA" id="AKQCNIK"/>
<dbReference type="InterPro" id="IPR005542">
    <property type="entry name" value="PBX_PBC_dom"/>
</dbReference>
<dbReference type="PROSITE" id="PS00027">
    <property type="entry name" value="HOMEOBOX_1"/>
    <property type="match status" value="1"/>
</dbReference>
<sequence>MDDLMKRLQTTLAAENIDRNAIAKSVEMNPYRRLLHEVLLERKDLLLVGSRMNLVALFDTEDASSEIEEILAQFENPTFPLEEINTEKDEEWQPLERKYKDGVNQIKEEMLTKLGHLEKDLETSLTHSEKVLKSHRDFRPIDERDYCNIRQSINKHFDQAKINLRGEAATKILVLRRDIEQQGRKRRNFDKNTTDTLQNWFHDHRQNPYPSDQEKAELAKQCNIKISQVNNWFGNQRIRSKQQALRMEEEERRRLAQLAADEAQAMQNALADATVVASQNLVNSSLLNLPLVNPAMQAMVIPAVQPTVINNTNGFLQQPNYFPVGGQLPLTDNGNGQVALKSIDVMTRRSLFQQFYTTDFETFGLVQQQQDVEQQQQQQQQFTAMNYLG</sequence>
<keyword evidence="3 6" id="KW-0238">DNA-binding</keyword>
<dbReference type="Proteomes" id="UP000008281">
    <property type="component" value="Unassembled WGS sequence"/>
</dbReference>
<dbReference type="InterPro" id="IPR017970">
    <property type="entry name" value="Homeobox_CS"/>
</dbReference>
<evidence type="ECO:0000313" key="10">
    <source>
        <dbReference type="Proteomes" id="UP000008281"/>
    </source>
</evidence>
<dbReference type="HOGENOM" id="CLU_769949_0_0_1"/>
<dbReference type="GO" id="GO:0000981">
    <property type="term" value="F:DNA-binding transcription factor activity, RNA polymerase II-specific"/>
    <property type="evidence" value="ECO:0007669"/>
    <property type="project" value="InterPro"/>
</dbReference>
<dbReference type="CDD" id="cd00086">
    <property type="entry name" value="homeodomain"/>
    <property type="match status" value="1"/>
</dbReference>
<accession>E3LDG4</accession>
<keyword evidence="4 6" id="KW-0371">Homeobox</keyword>
<evidence type="ECO:0000259" key="8">
    <source>
        <dbReference type="PROSITE" id="PS51978"/>
    </source>
</evidence>
<evidence type="ECO:0000259" key="7">
    <source>
        <dbReference type="PROSITE" id="PS50071"/>
    </source>
</evidence>
<dbReference type="GO" id="GO:0005634">
    <property type="term" value="C:nucleus"/>
    <property type="evidence" value="ECO:0007669"/>
    <property type="project" value="UniProtKB-SubCell"/>
</dbReference>
<comment type="subcellular location">
    <subcellularLocation>
        <location evidence="1 6">Nucleus</location>
    </subcellularLocation>
</comment>
<evidence type="ECO:0000313" key="9">
    <source>
        <dbReference type="EMBL" id="EFO82168.1"/>
    </source>
</evidence>
<dbReference type="InterPro" id="IPR009057">
    <property type="entry name" value="Homeodomain-like_sf"/>
</dbReference>
<feature type="domain" description="Homeobox" evidence="7">
    <location>
        <begin position="180"/>
        <end position="243"/>
    </location>
</feature>
<dbReference type="OrthoDB" id="4187154at2759"/>
<evidence type="ECO:0000256" key="3">
    <source>
        <dbReference type="ARBA" id="ARBA00023125"/>
    </source>
</evidence>
<evidence type="ECO:0000256" key="5">
    <source>
        <dbReference type="ARBA" id="ARBA00023242"/>
    </source>
</evidence>
<comment type="similarity">
    <text evidence="2">Belongs to the TALE/PBX homeobox family.</text>
</comment>
<feature type="DNA-binding region" description="Homeobox" evidence="6">
    <location>
        <begin position="182"/>
        <end position="244"/>
    </location>
</feature>